<dbReference type="PANTHER" id="PTHR21381:SF3">
    <property type="entry name" value="SGC REGION PROTEIN SGCQ-RELATED"/>
    <property type="match status" value="1"/>
</dbReference>
<sequence>AMARIIGQLMSEIRVPFGVNVLWDPVASFDLAMATDAKFIREIFTGAYASDFGVWDTNVGETIRHQHRIGAGHVKTLFNIVPEAAVYLGNRDVCSIAKSTVFNNNPDALCVSGLTAGARTDSAILKRVKETVPDTVVLANTGVCLENVEEQLCIADGCVTATTFKKDGVFANFVDQARVAKFMEKVRHIRQ</sequence>
<dbReference type="PANTHER" id="PTHR21381">
    <property type="entry name" value="ZGC:162297"/>
    <property type="match status" value="1"/>
</dbReference>
<evidence type="ECO:0000313" key="2">
    <source>
        <dbReference type="EMBL" id="HAG2193349.1"/>
    </source>
</evidence>
<dbReference type="InterPro" id="IPR011060">
    <property type="entry name" value="RibuloseP-bd_barrel"/>
</dbReference>
<dbReference type="EMBL" id="DAAXQM010000031">
    <property type="protein sequence ID" value="HAG2193349.1"/>
    <property type="molecule type" value="Genomic_DNA"/>
</dbReference>
<comment type="similarity">
    <text evidence="1">Belongs to the BtpA family.</text>
</comment>
<accession>A0A759VSK2</accession>
<reference evidence="2" key="1">
    <citation type="journal article" date="2018" name="Genome Biol.">
        <title>SKESA: strategic k-mer extension for scrupulous assemblies.</title>
        <authorList>
            <person name="Souvorov A."/>
            <person name="Agarwala R."/>
            <person name="Lipman D.J."/>
        </authorList>
    </citation>
    <scope>NUCLEOTIDE SEQUENCE</scope>
    <source>
        <strain evidence="2">MA.CIT_T47</strain>
    </source>
</reference>
<organism evidence="2">
    <name type="scientific">Salmonella enterica</name>
    <name type="common">Salmonella choleraesuis</name>
    <dbReference type="NCBI Taxonomy" id="28901"/>
    <lineage>
        <taxon>Bacteria</taxon>
        <taxon>Pseudomonadati</taxon>
        <taxon>Pseudomonadota</taxon>
        <taxon>Gammaproteobacteria</taxon>
        <taxon>Enterobacterales</taxon>
        <taxon>Enterobacteriaceae</taxon>
        <taxon>Salmonella</taxon>
    </lineage>
</organism>
<dbReference type="Pfam" id="PF03437">
    <property type="entry name" value="BtpA"/>
    <property type="match status" value="1"/>
</dbReference>
<name>A0A759VSK2_SALER</name>
<reference evidence="2" key="2">
    <citation type="submission" date="2020-02" db="EMBL/GenBank/DDBJ databases">
        <authorList>
            <consortium name="NCBI Pathogen Detection Project"/>
        </authorList>
    </citation>
    <scope>NUCLEOTIDE SEQUENCE</scope>
    <source>
        <strain evidence="2">MA.CIT_T47</strain>
    </source>
</reference>
<dbReference type="NCBIfam" id="TIGR00259">
    <property type="entry name" value="thylakoid_BtpA"/>
    <property type="match status" value="1"/>
</dbReference>
<dbReference type="SUPFAM" id="SSF51366">
    <property type="entry name" value="Ribulose-phoshate binding barrel"/>
    <property type="match status" value="1"/>
</dbReference>
<dbReference type="AlphaFoldDB" id="A0A759VSK2"/>
<protein>
    <submittedName>
        <fullName evidence="2">BtpA family protein SgcQ</fullName>
    </submittedName>
</protein>
<feature type="non-terminal residue" evidence="2">
    <location>
        <position position="1"/>
    </location>
</feature>
<proteinExistence type="inferred from homology"/>
<gene>
    <name evidence="2" type="primary">sgcQ</name>
    <name evidence="2" type="ORF">G8X28_004878</name>
</gene>
<evidence type="ECO:0000256" key="1">
    <source>
        <dbReference type="ARBA" id="ARBA00006007"/>
    </source>
</evidence>
<dbReference type="InterPro" id="IPR005137">
    <property type="entry name" value="BtpA"/>
</dbReference>
<comment type="caution">
    <text evidence="2">The sequence shown here is derived from an EMBL/GenBank/DDBJ whole genome shotgun (WGS) entry which is preliminary data.</text>
</comment>